<dbReference type="EMBL" id="DSMR01000321">
    <property type="protein sequence ID" value="HET47388.1"/>
    <property type="molecule type" value="Genomic_DNA"/>
</dbReference>
<dbReference type="RefSeq" id="WP_038049408.1">
    <property type="nucleotide sequence ID" value="NZ_JMFG01000020.1"/>
</dbReference>
<name>A0A062XYH9_9BACT</name>
<comment type="caution">
    <text evidence="4">The sequence shown here is derived from an EMBL/GenBank/DDBJ whole genome shotgun (WGS) entry which is preliminary data.</text>
</comment>
<dbReference type="EMBL" id="JMFG01000020">
    <property type="protein sequence ID" value="KDA53570.1"/>
    <property type="molecule type" value="Genomic_DNA"/>
</dbReference>
<reference evidence="4 5" key="1">
    <citation type="submission" date="2014-04" db="EMBL/GenBank/DDBJ databases">
        <title>The Genome Sequence of Thermoanaerobaculum aquaticum MP-01, The First Cultivated Group 23 Acidobacterium.</title>
        <authorList>
            <person name="Stamps B.W."/>
            <person name="Losey N.A."/>
            <person name="Lawson P.A."/>
            <person name="Stevenson B.S."/>
        </authorList>
    </citation>
    <scope>NUCLEOTIDE SEQUENCE [LARGE SCALE GENOMIC DNA]</scope>
    <source>
        <strain evidence="4 5">MP-01</strain>
    </source>
</reference>
<dbReference type="STRING" id="1312852.EG19_05050"/>
<accession>A0A062XYH9</accession>
<evidence type="ECO:0008006" key="6">
    <source>
        <dbReference type="Google" id="ProtNLM"/>
    </source>
</evidence>
<proteinExistence type="predicted"/>
<dbReference type="OrthoDB" id="5394858at2"/>
<sequence length="237" mass="25672">MKRLLALLFLFASRVLAGGFSFDPQFTPQQLSDLGEAMAELLAFPNLTTAAPSGVAGFEVMGVAGGLSVSSRERWYRYAVDEKTTLGLLPAYRVVARKGLPWNLDVGAQYGQFAGEPFWGGELRWSLFEGGVILPALGLSGSWTWLSHPQVDFRVGELKLVASKGFVLLAPYAGVGVRHQKIEAFFGDPAPRWHRAQGDRTVVLAGVVIHPLPLLRVVAEARRGAFTSYFVALGVGL</sequence>
<keyword evidence="5" id="KW-1185">Reference proteome</keyword>
<feature type="chain" id="PRO_5035983328" description="Transporter" evidence="1">
    <location>
        <begin position="18"/>
        <end position="237"/>
    </location>
</feature>
<dbReference type="EMBL" id="DSHW01000159">
    <property type="protein sequence ID" value="HEQ88190.1"/>
    <property type="molecule type" value="Genomic_DNA"/>
</dbReference>
<evidence type="ECO:0000313" key="5">
    <source>
        <dbReference type="Proteomes" id="UP000027284"/>
    </source>
</evidence>
<evidence type="ECO:0000313" key="4">
    <source>
        <dbReference type="EMBL" id="KDA53570.1"/>
    </source>
</evidence>
<evidence type="ECO:0000313" key="3">
    <source>
        <dbReference type="EMBL" id="HET47388.1"/>
    </source>
</evidence>
<evidence type="ECO:0000256" key="1">
    <source>
        <dbReference type="SAM" id="SignalP"/>
    </source>
</evidence>
<organism evidence="4 5">
    <name type="scientific">Thermoanaerobaculum aquaticum</name>
    <dbReference type="NCBI Taxonomy" id="1312852"/>
    <lineage>
        <taxon>Bacteria</taxon>
        <taxon>Pseudomonadati</taxon>
        <taxon>Acidobacteriota</taxon>
        <taxon>Thermoanaerobaculia</taxon>
        <taxon>Thermoanaerobaculales</taxon>
        <taxon>Thermoanaerobaculaceae</taxon>
        <taxon>Thermoanaerobaculum</taxon>
    </lineage>
</organism>
<dbReference type="AlphaFoldDB" id="A0A062XYH9"/>
<dbReference type="Proteomes" id="UP000027284">
    <property type="component" value="Unassembled WGS sequence"/>
</dbReference>
<protein>
    <recommendedName>
        <fullName evidence="6">Transporter</fullName>
    </recommendedName>
</protein>
<keyword evidence="1" id="KW-0732">Signal</keyword>
<reference evidence="2" key="2">
    <citation type="journal article" date="2020" name="mSystems">
        <title>Genome- and Community-Level Interaction Insights into Carbon Utilization and Element Cycling Functions of Hydrothermarchaeota in Hydrothermal Sediment.</title>
        <authorList>
            <person name="Zhou Z."/>
            <person name="Liu Y."/>
            <person name="Xu W."/>
            <person name="Pan J."/>
            <person name="Luo Z.H."/>
            <person name="Li M."/>
        </authorList>
    </citation>
    <scope>NUCLEOTIDE SEQUENCE [LARGE SCALE GENOMIC DNA]</scope>
    <source>
        <strain evidence="2">SpSt-186</strain>
        <strain evidence="3">SpSt-299</strain>
    </source>
</reference>
<feature type="signal peptide" evidence="1">
    <location>
        <begin position="1"/>
        <end position="17"/>
    </location>
</feature>
<gene>
    <name evidence="4" type="ORF">EG19_05050</name>
    <name evidence="2" type="ORF">ENP06_02125</name>
    <name evidence="3" type="ORF">ENQ31_04425</name>
</gene>
<evidence type="ECO:0000313" key="2">
    <source>
        <dbReference type="EMBL" id="HEQ88190.1"/>
    </source>
</evidence>